<evidence type="ECO:0000256" key="2">
    <source>
        <dbReference type="ARBA" id="ARBA00022490"/>
    </source>
</evidence>
<keyword evidence="2" id="KW-0963">Cytoplasm</keyword>
<dbReference type="SUPFAM" id="SSF50249">
    <property type="entry name" value="Nucleic acid-binding proteins"/>
    <property type="match status" value="1"/>
</dbReference>
<dbReference type="PANTHER" id="PTHR46565">
    <property type="entry name" value="COLD SHOCK DOMAIN PROTEIN 2"/>
    <property type="match status" value="1"/>
</dbReference>
<evidence type="ECO:0000256" key="5">
    <source>
        <dbReference type="ARBA" id="ARBA00023159"/>
    </source>
</evidence>
<proteinExistence type="predicted"/>
<dbReference type="Gene3D" id="2.40.50.140">
    <property type="entry name" value="Nucleic acid-binding proteins"/>
    <property type="match status" value="1"/>
</dbReference>
<dbReference type="PROSITE" id="PS00352">
    <property type="entry name" value="CSD_1"/>
    <property type="match status" value="1"/>
</dbReference>
<dbReference type="CDD" id="cd04458">
    <property type="entry name" value="CSP_CDS"/>
    <property type="match status" value="1"/>
</dbReference>
<organism evidence="9 10">
    <name type="scientific">candidate division WWE3 bacterium CG_4_9_14_3_um_filter_43_9</name>
    <dbReference type="NCBI Taxonomy" id="1975082"/>
    <lineage>
        <taxon>Bacteria</taxon>
        <taxon>Katanobacteria</taxon>
    </lineage>
</organism>
<keyword evidence="3" id="KW-0805">Transcription regulation</keyword>
<keyword evidence="4" id="KW-0238">DNA-binding</keyword>
<dbReference type="Proteomes" id="UP000230538">
    <property type="component" value="Unassembled WGS sequence"/>
</dbReference>
<dbReference type="GO" id="GO:0005737">
    <property type="term" value="C:cytoplasm"/>
    <property type="evidence" value="ECO:0007669"/>
    <property type="project" value="UniProtKB-SubCell"/>
</dbReference>
<keyword evidence="5" id="KW-0010">Activator</keyword>
<protein>
    <submittedName>
        <fullName evidence="9">Cold-shock protein</fullName>
    </submittedName>
</protein>
<comment type="caution">
    <text evidence="9">The sequence shown here is derived from an EMBL/GenBank/DDBJ whole genome shotgun (WGS) entry which is preliminary data.</text>
</comment>
<dbReference type="InterPro" id="IPR012340">
    <property type="entry name" value="NA-bd_OB-fold"/>
</dbReference>
<evidence type="ECO:0000259" key="8">
    <source>
        <dbReference type="PROSITE" id="PS51857"/>
    </source>
</evidence>
<evidence type="ECO:0000256" key="4">
    <source>
        <dbReference type="ARBA" id="ARBA00023125"/>
    </source>
</evidence>
<dbReference type="InterPro" id="IPR012156">
    <property type="entry name" value="Cold_shock_CspA"/>
</dbReference>
<dbReference type="InterPro" id="IPR019844">
    <property type="entry name" value="CSD_CS"/>
</dbReference>
<evidence type="ECO:0000313" key="9">
    <source>
        <dbReference type="EMBL" id="PJA37250.1"/>
    </source>
</evidence>
<dbReference type="PROSITE" id="PS51857">
    <property type="entry name" value="CSD_2"/>
    <property type="match status" value="1"/>
</dbReference>
<dbReference type="PRINTS" id="PR00050">
    <property type="entry name" value="COLDSHOCK"/>
</dbReference>
<evidence type="ECO:0000256" key="6">
    <source>
        <dbReference type="ARBA" id="ARBA00023163"/>
    </source>
</evidence>
<name>A0A2M7WW89_UNCKA</name>
<dbReference type="PANTHER" id="PTHR46565:SF20">
    <property type="entry name" value="COLD SHOCK DOMAIN-CONTAINING PROTEIN 4"/>
    <property type="match status" value="1"/>
</dbReference>
<dbReference type="GO" id="GO:0003677">
    <property type="term" value="F:DNA binding"/>
    <property type="evidence" value="ECO:0007669"/>
    <property type="project" value="UniProtKB-KW"/>
</dbReference>
<feature type="domain" description="CSD" evidence="8">
    <location>
        <begin position="1"/>
        <end position="66"/>
    </location>
</feature>
<keyword evidence="6" id="KW-0804">Transcription</keyword>
<evidence type="ECO:0000256" key="7">
    <source>
        <dbReference type="RuleBase" id="RU000408"/>
    </source>
</evidence>
<dbReference type="SMART" id="SM00357">
    <property type="entry name" value="CSP"/>
    <property type="match status" value="1"/>
</dbReference>
<dbReference type="InterPro" id="IPR011129">
    <property type="entry name" value="CSD"/>
</dbReference>
<evidence type="ECO:0000313" key="10">
    <source>
        <dbReference type="Proteomes" id="UP000230538"/>
    </source>
</evidence>
<comment type="subcellular location">
    <subcellularLocation>
        <location evidence="1 7">Cytoplasm</location>
    </subcellularLocation>
</comment>
<gene>
    <name evidence="9" type="ORF">CO181_04285</name>
</gene>
<accession>A0A2M7WW89</accession>
<dbReference type="AlphaFoldDB" id="A0A2M7WW89"/>
<sequence length="68" mass="7317">MMTGTIKTIISDKHFGFITPADGSKDVFFHESGLQGIQFSDLKQGDTVSFEVEQSDKGPRAINVAVAA</sequence>
<reference evidence="10" key="1">
    <citation type="submission" date="2017-09" db="EMBL/GenBank/DDBJ databases">
        <title>Depth-based differentiation of microbial function through sediment-hosted aquifers and enrichment of novel symbionts in the deep terrestrial subsurface.</title>
        <authorList>
            <person name="Probst A.J."/>
            <person name="Ladd B."/>
            <person name="Jarett J.K."/>
            <person name="Geller-Mcgrath D.E."/>
            <person name="Sieber C.M.K."/>
            <person name="Emerson J.B."/>
            <person name="Anantharaman K."/>
            <person name="Thomas B.C."/>
            <person name="Malmstrom R."/>
            <person name="Stieglmeier M."/>
            <person name="Klingl A."/>
            <person name="Woyke T."/>
            <person name="Ryan C.M."/>
            <person name="Banfield J.F."/>
        </authorList>
    </citation>
    <scope>NUCLEOTIDE SEQUENCE [LARGE SCALE GENOMIC DNA]</scope>
</reference>
<dbReference type="PIRSF" id="PIRSF002599">
    <property type="entry name" value="Cold_shock_A"/>
    <property type="match status" value="1"/>
</dbReference>
<dbReference type="Pfam" id="PF00313">
    <property type="entry name" value="CSD"/>
    <property type="match status" value="1"/>
</dbReference>
<dbReference type="InterPro" id="IPR002059">
    <property type="entry name" value="CSP_DNA-bd"/>
</dbReference>
<evidence type="ECO:0000256" key="3">
    <source>
        <dbReference type="ARBA" id="ARBA00023015"/>
    </source>
</evidence>
<dbReference type="EMBL" id="PFXB01000116">
    <property type="protein sequence ID" value="PJA37250.1"/>
    <property type="molecule type" value="Genomic_DNA"/>
</dbReference>
<evidence type="ECO:0000256" key="1">
    <source>
        <dbReference type="ARBA" id="ARBA00004496"/>
    </source>
</evidence>